<keyword evidence="3" id="KW-0547">Nucleotide-binding</keyword>
<reference evidence="3" key="1">
    <citation type="submission" date="2022-05" db="EMBL/GenBank/DDBJ databases">
        <title>Comparative genomics of Staphylococcus equorum isolates.</title>
        <authorList>
            <person name="Luelf R.H."/>
        </authorList>
    </citation>
    <scope>NUCLEOTIDE SEQUENCE</scope>
    <source>
        <strain evidence="3">TMW 2.2497</strain>
    </source>
</reference>
<dbReference type="AlphaFoldDB" id="A0A9X4R0M7"/>
<dbReference type="GO" id="GO:0005524">
    <property type="term" value="F:ATP binding"/>
    <property type="evidence" value="ECO:0007669"/>
    <property type="project" value="UniProtKB-KW"/>
</dbReference>
<dbReference type="EMBL" id="JAMBQA010000003">
    <property type="protein sequence ID" value="MDG0846147.1"/>
    <property type="molecule type" value="Genomic_DNA"/>
</dbReference>
<accession>A0A9X4R0M7</accession>
<dbReference type="InterPro" id="IPR000212">
    <property type="entry name" value="DNA_helicase_UvrD/REP"/>
</dbReference>
<gene>
    <name evidence="3" type="ORF">M4L89_07920</name>
</gene>
<feature type="domain" description="UvrD-like helicase C-terminal" evidence="2">
    <location>
        <begin position="292"/>
        <end position="337"/>
    </location>
</feature>
<dbReference type="InterPro" id="IPR027785">
    <property type="entry name" value="UvrD-like_helicase_C"/>
</dbReference>
<dbReference type="Gene3D" id="3.40.50.300">
    <property type="entry name" value="P-loop containing nucleotide triphosphate hydrolases"/>
    <property type="match status" value="2"/>
</dbReference>
<dbReference type="SUPFAM" id="SSF52540">
    <property type="entry name" value="P-loop containing nucleoside triphosphate hydrolases"/>
    <property type="match status" value="1"/>
</dbReference>
<comment type="caution">
    <text evidence="3">The sequence shown here is derived from an EMBL/GenBank/DDBJ whole genome shotgun (WGS) entry which is preliminary data.</text>
</comment>
<keyword evidence="3" id="KW-0067">ATP-binding</keyword>
<keyword evidence="4" id="KW-1185">Reference proteome</keyword>
<evidence type="ECO:0000313" key="4">
    <source>
        <dbReference type="Proteomes" id="UP001152422"/>
    </source>
</evidence>
<protein>
    <submittedName>
        <fullName evidence="3">ATP-binding domain-containing protein</fullName>
    </submittedName>
</protein>
<feature type="domain" description="PhoH-like protein" evidence="1">
    <location>
        <begin position="26"/>
        <end position="157"/>
    </location>
</feature>
<dbReference type="InterPro" id="IPR003714">
    <property type="entry name" value="PhoH"/>
</dbReference>
<sequence>MNTIAPHFSAIVPMNELFQLHKEVFKAMTLNQMEAMKMFEENKVVLVEGMAGTGKSILALERAKNLSKRNEDTLIICFNRFLKEYFVNYIDKYASGIKVMNLHNLYYYHNKSYCKKLTKEVQIDLLKTILSNIDDFPFSNIIIDEAQDFSYEILDLFYNIVKEKSGNFYAFYDINQKHNDNNSDKWLLEFEAPRCKLFNNCRNTVEITETISKLNLIEKTTSKYEVRGMYPQLYIQDNPVVLVDKLKEKISYYKSEGIDYKDMVILSLNSSLELDEKRFEGLNVSIKEKDNHILLTTVRKFKGLEAEVVFIIDIPDSIFDNEKEKNLFYIALSRARHITEGFLVFNEKEKNKFKQSLGASDELMKNKLFEKFSIKLIE</sequence>
<dbReference type="GO" id="GO:0043138">
    <property type="term" value="F:3'-5' DNA helicase activity"/>
    <property type="evidence" value="ECO:0007669"/>
    <property type="project" value="TreeGrafter"/>
</dbReference>
<dbReference type="PANTHER" id="PTHR11070">
    <property type="entry name" value="UVRD / RECB / PCRA DNA HELICASE FAMILY MEMBER"/>
    <property type="match status" value="1"/>
</dbReference>
<proteinExistence type="predicted"/>
<dbReference type="InterPro" id="IPR027417">
    <property type="entry name" value="P-loop_NTPase"/>
</dbReference>
<dbReference type="Pfam" id="PF13538">
    <property type="entry name" value="UvrD_C_2"/>
    <property type="match status" value="1"/>
</dbReference>
<dbReference type="Proteomes" id="UP001152422">
    <property type="component" value="Unassembled WGS sequence"/>
</dbReference>
<dbReference type="GO" id="GO:0000725">
    <property type="term" value="P:recombinational repair"/>
    <property type="evidence" value="ECO:0007669"/>
    <property type="project" value="TreeGrafter"/>
</dbReference>
<dbReference type="RefSeq" id="WP_277583221.1">
    <property type="nucleotide sequence ID" value="NZ_JAMBPY010000003.1"/>
</dbReference>
<dbReference type="PANTHER" id="PTHR11070:SF2">
    <property type="entry name" value="ATP-DEPENDENT DNA HELICASE SRS2"/>
    <property type="match status" value="1"/>
</dbReference>
<evidence type="ECO:0000259" key="2">
    <source>
        <dbReference type="Pfam" id="PF13538"/>
    </source>
</evidence>
<evidence type="ECO:0000313" key="3">
    <source>
        <dbReference type="EMBL" id="MDG0846147.1"/>
    </source>
</evidence>
<name>A0A9X4R0M7_9STAP</name>
<dbReference type="Pfam" id="PF02562">
    <property type="entry name" value="PhoH"/>
    <property type="match status" value="1"/>
</dbReference>
<dbReference type="GO" id="GO:0003677">
    <property type="term" value="F:DNA binding"/>
    <property type="evidence" value="ECO:0007669"/>
    <property type="project" value="InterPro"/>
</dbReference>
<evidence type="ECO:0000259" key="1">
    <source>
        <dbReference type="Pfam" id="PF02562"/>
    </source>
</evidence>
<organism evidence="3 4">
    <name type="scientific">Staphylococcus equorum</name>
    <dbReference type="NCBI Taxonomy" id="246432"/>
    <lineage>
        <taxon>Bacteria</taxon>
        <taxon>Bacillati</taxon>
        <taxon>Bacillota</taxon>
        <taxon>Bacilli</taxon>
        <taxon>Bacillales</taxon>
        <taxon>Staphylococcaceae</taxon>
        <taxon>Staphylococcus</taxon>
    </lineage>
</organism>